<dbReference type="HOGENOM" id="CLU_142133_1_0_9"/>
<gene>
    <name evidence="1" type="ordered locus">Cphy_2096</name>
</gene>
<name>A9KJ50_LACP7</name>
<dbReference type="AlphaFoldDB" id="A9KJ50"/>
<dbReference type="Pfam" id="PF07875">
    <property type="entry name" value="Coat_F"/>
    <property type="match status" value="1"/>
</dbReference>
<organism evidence="1 2">
    <name type="scientific">Lachnoclostridium phytofermentans (strain ATCC 700394 / DSM 18823 / ISDg)</name>
    <name type="common">Clostridium phytofermentans</name>
    <dbReference type="NCBI Taxonomy" id="357809"/>
    <lineage>
        <taxon>Bacteria</taxon>
        <taxon>Bacillati</taxon>
        <taxon>Bacillota</taxon>
        <taxon>Clostridia</taxon>
        <taxon>Lachnospirales</taxon>
        <taxon>Lachnospiraceae</taxon>
    </lineage>
</organism>
<protein>
    <submittedName>
        <fullName evidence="1">Coat F domain protein</fullName>
    </submittedName>
</protein>
<dbReference type="EMBL" id="CP000885">
    <property type="protein sequence ID" value="ABX42462.1"/>
    <property type="molecule type" value="Genomic_DNA"/>
</dbReference>
<dbReference type="eggNOG" id="COG5577">
    <property type="taxonomic scope" value="Bacteria"/>
</dbReference>
<dbReference type="STRING" id="357809.Cphy_2096"/>
<keyword evidence="2" id="KW-1185">Reference proteome</keyword>
<dbReference type="OrthoDB" id="1685263at2"/>
<evidence type="ECO:0000313" key="1">
    <source>
        <dbReference type="EMBL" id="ABX42462.1"/>
    </source>
</evidence>
<accession>A9KJ50</accession>
<dbReference type="KEGG" id="cpy:Cphy_2096"/>
<dbReference type="Proteomes" id="UP000000370">
    <property type="component" value="Chromosome"/>
</dbReference>
<reference evidence="2" key="1">
    <citation type="submission" date="2007-11" db="EMBL/GenBank/DDBJ databases">
        <title>Complete genome sequence of Clostridium phytofermentans ISDg.</title>
        <authorList>
            <person name="Leschine S.B."/>
            <person name="Warnick T.A."/>
            <person name="Blanchard J.L."/>
            <person name="Schnell D.J."/>
            <person name="Petit E.L."/>
            <person name="LaTouf W.G."/>
            <person name="Copeland A."/>
            <person name="Lucas S."/>
            <person name="Lapidus A."/>
            <person name="Barry K."/>
            <person name="Glavina del Rio T."/>
            <person name="Dalin E."/>
            <person name="Tice H."/>
            <person name="Pitluck S."/>
            <person name="Kiss H."/>
            <person name="Brettin T."/>
            <person name="Bruce D."/>
            <person name="Detter J.C."/>
            <person name="Han C."/>
            <person name="Kuske C."/>
            <person name="Schmutz J."/>
            <person name="Larimer F."/>
            <person name="Land M."/>
            <person name="Hauser L."/>
            <person name="Kyrpides N."/>
            <person name="Kim E.A."/>
            <person name="Richardson P."/>
        </authorList>
    </citation>
    <scope>NUCLEOTIDE SEQUENCE [LARGE SCALE GENOMIC DNA]</scope>
    <source>
        <strain evidence="2">ATCC 700394 / DSM 18823 / ISDg</strain>
    </source>
</reference>
<dbReference type="RefSeq" id="WP_012200116.1">
    <property type="nucleotide sequence ID" value="NC_010001.1"/>
</dbReference>
<proteinExistence type="predicted"/>
<evidence type="ECO:0000313" key="2">
    <source>
        <dbReference type="Proteomes" id="UP000000370"/>
    </source>
</evidence>
<sequence length="89" mass="10103">MVGNFKEKEILTDALCTEKAATDHYNTFANECLHDGLRSTILQCLDQEHKIQVDVFNVMHEKGYYPTPAAEQQKIDEAKQKFAAQATTK</sequence>
<dbReference type="InterPro" id="IPR012851">
    <property type="entry name" value="Spore_coat_CotF-like"/>
</dbReference>